<dbReference type="AlphaFoldDB" id="A0AAD4K1B1"/>
<evidence type="ECO:0000313" key="2">
    <source>
        <dbReference type="EMBL" id="KAH8371773.1"/>
    </source>
</evidence>
<proteinExistence type="predicted"/>
<keyword evidence="1" id="KW-0732">Signal</keyword>
<evidence type="ECO:0000313" key="3">
    <source>
        <dbReference type="Proteomes" id="UP001200034"/>
    </source>
</evidence>
<comment type="caution">
    <text evidence="2">The sequence shown here is derived from an EMBL/GenBank/DDBJ whole genome shotgun (WGS) entry which is preliminary data.</text>
</comment>
<feature type="chain" id="PRO_5042253972" evidence="1">
    <location>
        <begin position="23"/>
        <end position="117"/>
    </location>
</feature>
<protein>
    <submittedName>
        <fullName evidence="2">Uncharacterized protein</fullName>
    </submittedName>
</protein>
<reference evidence="2" key="1">
    <citation type="journal article" date="2021" name="Mol. Ecol. Resour.">
        <title>Phylogenomic analyses of the genus Drosophila reveals genomic signals of climate adaptation.</title>
        <authorList>
            <person name="Li F."/>
            <person name="Rane R.V."/>
            <person name="Luria V."/>
            <person name="Xiong Z."/>
            <person name="Chen J."/>
            <person name="Li Z."/>
            <person name="Catullo R.A."/>
            <person name="Griffin P.C."/>
            <person name="Schiffer M."/>
            <person name="Pearce S."/>
            <person name="Lee S.F."/>
            <person name="McElroy K."/>
            <person name="Stocker A."/>
            <person name="Shirriffs J."/>
            <person name="Cockerell F."/>
            <person name="Coppin C."/>
            <person name="Sgro C.M."/>
            <person name="Karger A."/>
            <person name="Cain J.W."/>
            <person name="Weber J.A."/>
            <person name="Santpere G."/>
            <person name="Kirschner M.W."/>
            <person name="Hoffmann A.A."/>
            <person name="Oakeshott J.G."/>
            <person name="Zhang G."/>
        </authorList>
    </citation>
    <scope>NUCLEOTIDE SEQUENCE</scope>
    <source>
        <strain evidence="2">BGI-SZ-2011g</strain>
    </source>
</reference>
<keyword evidence="3" id="KW-1185">Reference proteome</keyword>
<dbReference type="Proteomes" id="UP001200034">
    <property type="component" value="Unassembled WGS sequence"/>
</dbReference>
<sequence length="117" mass="13208">MSSVCHLLLLLLLGGTLFLTAALDELEIDAQVAPPPVGKFSYNALHNKLLTLPRHSAAARPSLWHTFMGRVRHALKRWEPVARTTTTTHPRIQLRSTTESELQYYGALNPIYQMNNF</sequence>
<accession>A0AAD4K1B1</accession>
<dbReference type="EMBL" id="JAJJHW010002585">
    <property type="protein sequence ID" value="KAH8371773.1"/>
    <property type="molecule type" value="Genomic_DNA"/>
</dbReference>
<evidence type="ECO:0000256" key="1">
    <source>
        <dbReference type="SAM" id="SignalP"/>
    </source>
</evidence>
<feature type="signal peptide" evidence="1">
    <location>
        <begin position="1"/>
        <end position="22"/>
    </location>
</feature>
<name>A0AAD4K1B1_9MUSC</name>
<gene>
    <name evidence="2" type="ORF">KR093_008817</name>
</gene>
<organism evidence="2 3">
    <name type="scientific">Drosophila rubida</name>
    <dbReference type="NCBI Taxonomy" id="30044"/>
    <lineage>
        <taxon>Eukaryota</taxon>
        <taxon>Metazoa</taxon>
        <taxon>Ecdysozoa</taxon>
        <taxon>Arthropoda</taxon>
        <taxon>Hexapoda</taxon>
        <taxon>Insecta</taxon>
        <taxon>Pterygota</taxon>
        <taxon>Neoptera</taxon>
        <taxon>Endopterygota</taxon>
        <taxon>Diptera</taxon>
        <taxon>Brachycera</taxon>
        <taxon>Muscomorpha</taxon>
        <taxon>Ephydroidea</taxon>
        <taxon>Drosophilidae</taxon>
        <taxon>Drosophila</taxon>
    </lineage>
</organism>